<dbReference type="SUPFAM" id="SSF52343">
    <property type="entry name" value="Ferredoxin reductase-like, C-terminal NADP-linked domain"/>
    <property type="match status" value="1"/>
</dbReference>
<keyword evidence="3" id="KW-1185">Reference proteome</keyword>
<dbReference type="RefSeq" id="WP_166233136.1">
    <property type="nucleotide sequence ID" value="NZ_CP049865.1"/>
</dbReference>
<reference evidence="2 3" key="1">
    <citation type="submission" date="2020-03" db="EMBL/GenBank/DDBJ databases">
        <title>Propioniciclava sp. nov., isolated from Hydrophilus acuminatus.</title>
        <authorList>
            <person name="Hyun D.-W."/>
            <person name="Bae J.-W."/>
        </authorList>
    </citation>
    <scope>NUCLEOTIDE SEQUENCE [LARGE SCALE GENOMIC DNA]</scope>
    <source>
        <strain evidence="2 3">HDW11</strain>
    </source>
</reference>
<dbReference type="InterPro" id="IPR007037">
    <property type="entry name" value="SIP_rossman_dom"/>
</dbReference>
<dbReference type="EMBL" id="CP049865">
    <property type="protein sequence ID" value="QIK72103.1"/>
    <property type="molecule type" value="Genomic_DNA"/>
</dbReference>
<dbReference type="Proteomes" id="UP000501058">
    <property type="component" value="Chromosome"/>
</dbReference>
<dbReference type="Gene3D" id="2.40.30.10">
    <property type="entry name" value="Translation factors"/>
    <property type="match status" value="1"/>
</dbReference>
<dbReference type="InterPro" id="IPR039374">
    <property type="entry name" value="SIP_fam"/>
</dbReference>
<dbReference type="SUPFAM" id="SSF63380">
    <property type="entry name" value="Riboflavin synthase domain-like"/>
    <property type="match status" value="1"/>
</dbReference>
<protein>
    <submittedName>
        <fullName evidence="2">Siderophore-interacting protein</fullName>
    </submittedName>
</protein>
<dbReference type="PANTHER" id="PTHR30157">
    <property type="entry name" value="FERRIC REDUCTASE, NADPH-DEPENDENT"/>
    <property type="match status" value="1"/>
</dbReference>
<evidence type="ECO:0000259" key="1">
    <source>
        <dbReference type="PROSITE" id="PS51384"/>
    </source>
</evidence>
<dbReference type="KEGG" id="prv:G7070_07250"/>
<dbReference type="PROSITE" id="PS51384">
    <property type="entry name" value="FAD_FR"/>
    <property type="match status" value="1"/>
</dbReference>
<dbReference type="PANTHER" id="PTHR30157:SF0">
    <property type="entry name" value="NADPH-DEPENDENT FERRIC-CHELATE REDUCTASE"/>
    <property type="match status" value="1"/>
</dbReference>
<dbReference type="Pfam" id="PF04954">
    <property type="entry name" value="SIP"/>
    <property type="match status" value="1"/>
</dbReference>
<organism evidence="2 3">
    <name type="scientific">Propioniciclava coleopterorum</name>
    <dbReference type="NCBI Taxonomy" id="2714937"/>
    <lineage>
        <taxon>Bacteria</taxon>
        <taxon>Bacillati</taxon>
        <taxon>Actinomycetota</taxon>
        <taxon>Actinomycetes</taxon>
        <taxon>Propionibacteriales</taxon>
        <taxon>Propionibacteriaceae</taxon>
        <taxon>Propioniciclava</taxon>
    </lineage>
</organism>
<gene>
    <name evidence="2" type="ORF">G7070_07250</name>
</gene>
<dbReference type="Gene3D" id="3.40.50.80">
    <property type="entry name" value="Nucleotide-binding domain of ferredoxin-NADP reductase (FNR) module"/>
    <property type="match status" value="1"/>
</dbReference>
<evidence type="ECO:0000313" key="2">
    <source>
        <dbReference type="EMBL" id="QIK72103.1"/>
    </source>
</evidence>
<name>A0A6G7Y5P5_9ACTN</name>
<dbReference type="InterPro" id="IPR017938">
    <property type="entry name" value="Riboflavin_synthase-like_b-brl"/>
</dbReference>
<dbReference type="InterPro" id="IPR013113">
    <property type="entry name" value="SIP_FAD-bd"/>
</dbReference>
<dbReference type="GO" id="GO:0016491">
    <property type="term" value="F:oxidoreductase activity"/>
    <property type="evidence" value="ECO:0007669"/>
    <property type="project" value="InterPro"/>
</dbReference>
<evidence type="ECO:0000313" key="3">
    <source>
        <dbReference type="Proteomes" id="UP000501058"/>
    </source>
</evidence>
<sequence length="281" mass="30415">MLSGLARLDPRRGVTTVGHPLAPRVLEVARVEELSPLLRRVVLTGDRAGTVPFPPWSSGDHVKLSFPDAAGAVAVPRLENGRPVWDGPRPELRDYTIRFVDPAANELVLDGVLHDHGPAGRWFAAARPGDRLGVLGPRGSHLYPPGYRHLILAGDEAALPALGRWLDEPGLSGHVTVVAVASSPEAYPLTTPPVPATVDWRRHVAPLDADRGALFAHDVADALRTSPTPEDVFVWAAGEAEAMKAVRRVLREAGHPRHAFHVDGYWRRGVAGFDHHAVEED</sequence>
<dbReference type="InterPro" id="IPR017927">
    <property type="entry name" value="FAD-bd_FR_type"/>
</dbReference>
<dbReference type="CDD" id="cd06193">
    <property type="entry name" value="siderophore_interacting"/>
    <property type="match status" value="1"/>
</dbReference>
<feature type="domain" description="FAD-binding FR-type" evidence="1">
    <location>
        <begin position="21"/>
        <end position="144"/>
    </location>
</feature>
<dbReference type="InterPro" id="IPR039261">
    <property type="entry name" value="FNR_nucleotide-bd"/>
</dbReference>
<dbReference type="Pfam" id="PF08021">
    <property type="entry name" value="FAD_binding_9"/>
    <property type="match status" value="1"/>
</dbReference>
<dbReference type="AlphaFoldDB" id="A0A6G7Y5P5"/>
<proteinExistence type="predicted"/>
<accession>A0A6G7Y5P5</accession>